<keyword evidence="2" id="KW-1185">Reference proteome</keyword>
<name>A0ABS8PVG2_9BACT</name>
<dbReference type="RefSeq" id="WP_231007461.1">
    <property type="nucleotide sequence ID" value="NZ_JAJNEC010000006.1"/>
</dbReference>
<reference evidence="1 2" key="1">
    <citation type="submission" date="2021-11" db="EMBL/GenBank/DDBJ databases">
        <title>Genomic of Niabella pedocola.</title>
        <authorList>
            <person name="Wu T."/>
        </authorList>
    </citation>
    <scope>NUCLEOTIDE SEQUENCE [LARGE SCALE GENOMIC DNA]</scope>
    <source>
        <strain evidence="1 2">JCM 31011</strain>
    </source>
</reference>
<gene>
    <name evidence="1" type="ORF">LQ567_19875</name>
</gene>
<sequence>MKTEILGIHLNEQAANLLKAQPNSNLVQVLTAEEAVEKFQLIDFDVVVAPEAYLDNKEEAMIKKLLSLKDHDSMWITYEAGREAALAAAISGFFTELETAPRHSFSVTDNGLKPKLNIEIL</sequence>
<comment type="caution">
    <text evidence="1">The sequence shown here is derived from an EMBL/GenBank/DDBJ whole genome shotgun (WGS) entry which is preliminary data.</text>
</comment>
<evidence type="ECO:0000313" key="2">
    <source>
        <dbReference type="Proteomes" id="UP001199816"/>
    </source>
</evidence>
<evidence type="ECO:0000313" key="1">
    <source>
        <dbReference type="EMBL" id="MCD2425054.1"/>
    </source>
</evidence>
<proteinExistence type="predicted"/>
<dbReference type="Proteomes" id="UP001199816">
    <property type="component" value="Unassembled WGS sequence"/>
</dbReference>
<protein>
    <submittedName>
        <fullName evidence="1">Uncharacterized protein</fullName>
    </submittedName>
</protein>
<dbReference type="EMBL" id="JAJNEC010000006">
    <property type="protein sequence ID" value="MCD2425054.1"/>
    <property type="molecule type" value="Genomic_DNA"/>
</dbReference>
<accession>A0ABS8PVG2</accession>
<organism evidence="1 2">
    <name type="scientific">Niabella pedocola</name>
    <dbReference type="NCBI Taxonomy" id="1752077"/>
    <lineage>
        <taxon>Bacteria</taxon>
        <taxon>Pseudomonadati</taxon>
        <taxon>Bacteroidota</taxon>
        <taxon>Chitinophagia</taxon>
        <taxon>Chitinophagales</taxon>
        <taxon>Chitinophagaceae</taxon>
        <taxon>Niabella</taxon>
    </lineage>
</organism>